<dbReference type="EMBL" id="ABVL01000012">
    <property type="protein sequence ID" value="EDY18614.1"/>
    <property type="molecule type" value="Genomic_DNA"/>
</dbReference>
<evidence type="ECO:0008006" key="3">
    <source>
        <dbReference type="Google" id="ProtNLM"/>
    </source>
</evidence>
<dbReference type="AlphaFoldDB" id="B4D511"/>
<dbReference type="eggNOG" id="ENOG5030WMJ">
    <property type="taxonomic scope" value="Bacteria"/>
</dbReference>
<dbReference type="InterPro" id="IPR019650">
    <property type="entry name" value="DUF2513"/>
</dbReference>
<gene>
    <name evidence="1" type="ORF">CfE428DRAFT_4000</name>
</gene>
<keyword evidence="2" id="KW-1185">Reference proteome</keyword>
<sequence>MDIVRLILQWVEAGEMPPELAEVSEQTRVYHFDVMVEAGLLKGHVVNGENGQAVGAAIQRLTWEGHDFLDASRDPTIWAKAKEKLLKPGLSWTFGILVEYLKHEVKHRLHME</sequence>
<protein>
    <recommendedName>
        <fullName evidence="3">DUF2513 domain-containing protein</fullName>
    </recommendedName>
</protein>
<dbReference type="InParanoid" id="B4D511"/>
<dbReference type="Proteomes" id="UP000005824">
    <property type="component" value="Unassembled WGS sequence"/>
</dbReference>
<organism evidence="1 2">
    <name type="scientific">Chthoniobacter flavus Ellin428</name>
    <dbReference type="NCBI Taxonomy" id="497964"/>
    <lineage>
        <taxon>Bacteria</taxon>
        <taxon>Pseudomonadati</taxon>
        <taxon>Verrucomicrobiota</taxon>
        <taxon>Spartobacteria</taxon>
        <taxon>Chthoniobacterales</taxon>
        <taxon>Chthoniobacteraceae</taxon>
        <taxon>Chthoniobacter</taxon>
    </lineage>
</organism>
<evidence type="ECO:0000313" key="1">
    <source>
        <dbReference type="EMBL" id="EDY18614.1"/>
    </source>
</evidence>
<name>B4D511_9BACT</name>
<evidence type="ECO:0000313" key="2">
    <source>
        <dbReference type="Proteomes" id="UP000005824"/>
    </source>
</evidence>
<dbReference type="Pfam" id="PF10711">
    <property type="entry name" value="DUF2513"/>
    <property type="match status" value="1"/>
</dbReference>
<reference evidence="1 2" key="1">
    <citation type="journal article" date="2011" name="J. Bacteriol.">
        <title>Genome sequence of Chthoniobacter flavus Ellin428, an aerobic heterotrophic soil bacterium.</title>
        <authorList>
            <person name="Kant R."/>
            <person name="van Passel M.W."/>
            <person name="Palva A."/>
            <person name="Lucas S."/>
            <person name="Lapidus A."/>
            <person name="Glavina Del Rio T."/>
            <person name="Dalin E."/>
            <person name="Tice H."/>
            <person name="Bruce D."/>
            <person name="Goodwin L."/>
            <person name="Pitluck S."/>
            <person name="Larimer F.W."/>
            <person name="Land M.L."/>
            <person name="Hauser L."/>
            <person name="Sangwan P."/>
            <person name="de Vos W.M."/>
            <person name="Janssen P.H."/>
            <person name="Smidt H."/>
        </authorList>
    </citation>
    <scope>NUCLEOTIDE SEQUENCE [LARGE SCALE GENOMIC DNA]</scope>
    <source>
        <strain evidence="1 2">Ellin428</strain>
    </source>
</reference>
<comment type="caution">
    <text evidence="1">The sequence shown here is derived from an EMBL/GenBank/DDBJ whole genome shotgun (WGS) entry which is preliminary data.</text>
</comment>
<dbReference type="RefSeq" id="WP_006981324.1">
    <property type="nucleotide sequence ID" value="NZ_ABVL01000012.1"/>
</dbReference>
<proteinExistence type="predicted"/>
<accession>B4D511</accession>